<protein>
    <submittedName>
        <fullName evidence="1">Uncharacterized protein</fullName>
    </submittedName>
</protein>
<dbReference type="Proteomes" id="UP000694892">
    <property type="component" value="Chromosome 1S"/>
</dbReference>
<accession>A0A974DS06</accession>
<gene>
    <name evidence="1" type="ORF">XELAEV_18009116mg</name>
</gene>
<name>A0A974DS06_XENLA</name>
<evidence type="ECO:0000313" key="1">
    <source>
        <dbReference type="EMBL" id="OCT96898.1"/>
    </source>
</evidence>
<dbReference type="EMBL" id="CM004467">
    <property type="protein sequence ID" value="OCT96898.1"/>
    <property type="molecule type" value="Genomic_DNA"/>
</dbReference>
<dbReference type="AlphaFoldDB" id="A0A974DS06"/>
<reference evidence="2" key="1">
    <citation type="journal article" date="2016" name="Nature">
        <title>Genome evolution in the allotetraploid frog Xenopus laevis.</title>
        <authorList>
            <person name="Session A.M."/>
            <person name="Uno Y."/>
            <person name="Kwon T."/>
            <person name="Chapman J.A."/>
            <person name="Toyoda A."/>
            <person name="Takahashi S."/>
            <person name="Fukui A."/>
            <person name="Hikosaka A."/>
            <person name="Suzuki A."/>
            <person name="Kondo M."/>
            <person name="van Heeringen S.J."/>
            <person name="Quigley I."/>
            <person name="Heinz S."/>
            <person name="Ogino H."/>
            <person name="Ochi H."/>
            <person name="Hellsten U."/>
            <person name="Lyons J.B."/>
            <person name="Simakov O."/>
            <person name="Putnam N."/>
            <person name="Stites J."/>
            <person name="Kuroki Y."/>
            <person name="Tanaka T."/>
            <person name="Michiue T."/>
            <person name="Watanabe M."/>
            <person name="Bogdanovic O."/>
            <person name="Lister R."/>
            <person name="Georgiou G."/>
            <person name="Paranjpe S.S."/>
            <person name="van Kruijsbergen I."/>
            <person name="Shu S."/>
            <person name="Carlson J."/>
            <person name="Kinoshita T."/>
            <person name="Ohta Y."/>
            <person name="Mawaribuchi S."/>
            <person name="Jenkins J."/>
            <person name="Grimwood J."/>
            <person name="Schmutz J."/>
            <person name="Mitros T."/>
            <person name="Mozaffari S.V."/>
            <person name="Suzuki Y."/>
            <person name="Haramoto Y."/>
            <person name="Yamamoto T.S."/>
            <person name="Takagi C."/>
            <person name="Heald R."/>
            <person name="Miller K."/>
            <person name="Haudenschild C."/>
            <person name="Kitzman J."/>
            <person name="Nakayama T."/>
            <person name="Izutsu Y."/>
            <person name="Robert J."/>
            <person name="Fortriede J."/>
            <person name="Burns K."/>
            <person name="Lotay V."/>
            <person name="Karimi K."/>
            <person name="Yasuoka Y."/>
            <person name="Dichmann D.S."/>
            <person name="Flajnik M.F."/>
            <person name="Houston D.W."/>
            <person name="Shendure J."/>
            <person name="DuPasquier L."/>
            <person name="Vize P.D."/>
            <person name="Zorn A.M."/>
            <person name="Ito M."/>
            <person name="Marcotte E.M."/>
            <person name="Wallingford J.B."/>
            <person name="Ito Y."/>
            <person name="Asashima M."/>
            <person name="Ueno N."/>
            <person name="Matsuda Y."/>
            <person name="Veenstra G.J."/>
            <person name="Fujiyama A."/>
            <person name="Harland R.M."/>
            <person name="Taira M."/>
            <person name="Rokhsar D.S."/>
        </authorList>
    </citation>
    <scope>NUCLEOTIDE SEQUENCE [LARGE SCALE GENOMIC DNA]</scope>
    <source>
        <strain evidence="2">J</strain>
    </source>
</reference>
<evidence type="ECO:0000313" key="2">
    <source>
        <dbReference type="Proteomes" id="UP000694892"/>
    </source>
</evidence>
<proteinExistence type="predicted"/>
<organism evidence="1 2">
    <name type="scientific">Xenopus laevis</name>
    <name type="common">African clawed frog</name>
    <dbReference type="NCBI Taxonomy" id="8355"/>
    <lineage>
        <taxon>Eukaryota</taxon>
        <taxon>Metazoa</taxon>
        <taxon>Chordata</taxon>
        <taxon>Craniata</taxon>
        <taxon>Vertebrata</taxon>
        <taxon>Euteleostomi</taxon>
        <taxon>Amphibia</taxon>
        <taxon>Batrachia</taxon>
        <taxon>Anura</taxon>
        <taxon>Pipoidea</taxon>
        <taxon>Pipidae</taxon>
        <taxon>Xenopodinae</taxon>
        <taxon>Xenopus</taxon>
        <taxon>Xenopus</taxon>
    </lineage>
</organism>
<sequence>MDSIEGLSYALTIQLTIKCLVSSRGRWSWIFNYCFSERKLFVIYDREVCKVQLWTLFAMIYLNRMQGFPPIVPI</sequence>